<evidence type="ECO:0000313" key="2">
    <source>
        <dbReference type="Proteomes" id="UP001501218"/>
    </source>
</evidence>
<proteinExistence type="predicted"/>
<accession>A0ABN3FHC1</accession>
<reference evidence="1 2" key="1">
    <citation type="journal article" date="2019" name="Int. J. Syst. Evol. Microbiol.">
        <title>The Global Catalogue of Microorganisms (GCM) 10K type strain sequencing project: providing services to taxonomists for standard genome sequencing and annotation.</title>
        <authorList>
            <consortium name="The Broad Institute Genomics Platform"/>
            <consortium name="The Broad Institute Genome Sequencing Center for Infectious Disease"/>
            <person name="Wu L."/>
            <person name="Ma J."/>
        </authorList>
    </citation>
    <scope>NUCLEOTIDE SEQUENCE [LARGE SCALE GENOMIC DNA]</scope>
    <source>
        <strain evidence="1 2">JCM 16221</strain>
    </source>
</reference>
<gene>
    <name evidence="1" type="ORF">GCM10009854_01100</name>
</gene>
<evidence type="ECO:0000313" key="1">
    <source>
        <dbReference type="EMBL" id="GAA2330098.1"/>
    </source>
</evidence>
<keyword evidence="2" id="KW-1185">Reference proteome</keyword>
<organism evidence="1 2">
    <name type="scientific">Saccharopolyspora halophila</name>
    <dbReference type="NCBI Taxonomy" id="405551"/>
    <lineage>
        <taxon>Bacteria</taxon>
        <taxon>Bacillati</taxon>
        <taxon>Actinomycetota</taxon>
        <taxon>Actinomycetes</taxon>
        <taxon>Pseudonocardiales</taxon>
        <taxon>Pseudonocardiaceae</taxon>
        <taxon>Saccharopolyspora</taxon>
    </lineage>
</organism>
<comment type="caution">
    <text evidence="1">The sequence shown here is derived from an EMBL/GenBank/DDBJ whole genome shotgun (WGS) entry which is preliminary data.</text>
</comment>
<name>A0ABN3FHC1_9PSEU</name>
<dbReference type="Proteomes" id="UP001501218">
    <property type="component" value="Unassembled WGS sequence"/>
</dbReference>
<evidence type="ECO:0008006" key="3">
    <source>
        <dbReference type="Google" id="ProtNLM"/>
    </source>
</evidence>
<protein>
    <recommendedName>
        <fullName evidence="3">YCII-related domain-containing protein</fullName>
    </recommendedName>
</protein>
<dbReference type="EMBL" id="BAAARA010000001">
    <property type="protein sequence ID" value="GAA2330098.1"/>
    <property type="molecule type" value="Genomic_DNA"/>
</dbReference>
<dbReference type="RefSeq" id="WP_344125238.1">
    <property type="nucleotide sequence ID" value="NZ_BAAARA010000001.1"/>
</dbReference>
<sequence length="130" mass="14265">MREPIVRLVYERTAAPGVDGGVEPLIAVCATEDEAEDLRRASAIRGRYASWEHHPLRGAAGRAAPLLDGEMVRVVLIGDVEAEHRDPIGTAVYAEREAAEQRAADELFRTGDTAYHARTLPIGWRATYCP</sequence>